<dbReference type="EMBL" id="BARU01001166">
    <property type="protein sequence ID" value="GAH29865.1"/>
    <property type="molecule type" value="Genomic_DNA"/>
</dbReference>
<protein>
    <submittedName>
        <fullName evidence="1">Uncharacterized protein</fullName>
    </submittedName>
</protein>
<dbReference type="AlphaFoldDB" id="X1FBD3"/>
<proteinExistence type="predicted"/>
<name>X1FBD3_9ZZZZ</name>
<accession>X1FBD3</accession>
<reference evidence="1" key="1">
    <citation type="journal article" date="2014" name="Front. Microbiol.">
        <title>High frequency of phylogenetically diverse reductive dehalogenase-homologous genes in deep subseafloor sedimentary metagenomes.</title>
        <authorList>
            <person name="Kawai M."/>
            <person name="Futagami T."/>
            <person name="Toyoda A."/>
            <person name="Takaki Y."/>
            <person name="Nishi S."/>
            <person name="Hori S."/>
            <person name="Arai W."/>
            <person name="Tsubouchi T."/>
            <person name="Morono Y."/>
            <person name="Uchiyama I."/>
            <person name="Ito T."/>
            <person name="Fujiyama A."/>
            <person name="Inagaki F."/>
            <person name="Takami H."/>
        </authorList>
    </citation>
    <scope>NUCLEOTIDE SEQUENCE</scope>
    <source>
        <strain evidence="1">Expedition CK06-06</strain>
    </source>
</reference>
<evidence type="ECO:0000313" key="1">
    <source>
        <dbReference type="EMBL" id="GAH29865.1"/>
    </source>
</evidence>
<sequence>MVFANNFCANFTHAAIIKGKMEILSESAFNRNGTKPWEMFTILCAKLCK</sequence>
<organism evidence="1">
    <name type="scientific">marine sediment metagenome</name>
    <dbReference type="NCBI Taxonomy" id="412755"/>
    <lineage>
        <taxon>unclassified sequences</taxon>
        <taxon>metagenomes</taxon>
        <taxon>ecological metagenomes</taxon>
    </lineage>
</organism>
<gene>
    <name evidence="1" type="ORF">S03H2_03217</name>
</gene>
<comment type="caution">
    <text evidence="1">The sequence shown here is derived from an EMBL/GenBank/DDBJ whole genome shotgun (WGS) entry which is preliminary data.</text>
</comment>